<feature type="domain" description="Conserved Oligomeric Golgi complex subunit 6 C-terminal" evidence="11">
    <location>
        <begin position="191"/>
        <end position="654"/>
    </location>
</feature>
<dbReference type="InterPro" id="IPR048369">
    <property type="entry name" value="COG6_C"/>
</dbReference>
<dbReference type="PANTHER" id="PTHR21506">
    <property type="entry name" value="COMPONENT OF OLIGOMERIC GOLGI COMPLEX 6"/>
    <property type="match status" value="1"/>
</dbReference>
<evidence type="ECO:0000256" key="2">
    <source>
        <dbReference type="ARBA" id="ARBA00011023"/>
    </source>
</evidence>
<reference evidence="14" key="2">
    <citation type="submission" date="2012-11" db="EMBL/GenBank/DDBJ databases">
        <authorList>
            <person name="Kuo A."/>
            <person name="Curtis B.A."/>
            <person name="Tanifuji G."/>
            <person name="Burki F."/>
            <person name="Gruber A."/>
            <person name="Irimia M."/>
            <person name="Maruyama S."/>
            <person name="Arias M.C."/>
            <person name="Ball S.G."/>
            <person name="Gile G.H."/>
            <person name="Hirakawa Y."/>
            <person name="Hopkins J.F."/>
            <person name="Rensing S.A."/>
            <person name="Schmutz J."/>
            <person name="Symeonidi A."/>
            <person name="Elias M."/>
            <person name="Eveleigh R.J."/>
            <person name="Herman E.K."/>
            <person name="Klute M.J."/>
            <person name="Nakayama T."/>
            <person name="Obornik M."/>
            <person name="Reyes-Prieto A."/>
            <person name="Armbrust E.V."/>
            <person name="Aves S.J."/>
            <person name="Beiko R.G."/>
            <person name="Coutinho P."/>
            <person name="Dacks J.B."/>
            <person name="Durnford D.G."/>
            <person name="Fast N.M."/>
            <person name="Green B.R."/>
            <person name="Grisdale C."/>
            <person name="Hempe F."/>
            <person name="Henrissat B."/>
            <person name="Hoppner M.P."/>
            <person name="Ishida K.-I."/>
            <person name="Kim E."/>
            <person name="Koreny L."/>
            <person name="Kroth P.G."/>
            <person name="Liu Y."/>
            <person name="Malik S.-B."/>
            <person name="Maier U.G."/>
            <person name="McRose D."/>
            <person name="Mock T."/>
            <person name="Neilson J.A."/>
            <person name="Onodera N.T."/>
            <person name="Poole A.M."/>
            <person name="Pritham E.J."/>
            <person name="Richards T.A."/>
            <person name="Rocap G."/>
            <person name="Roy S.W."/>
            <person name="Sarai C."/>
            <person name="Schaack S."/>
            <person name="Shirato S."/>
            <person name="Slamovits C.H."/>
            <person name="Spencer D.F."/>
            <person name="Suzuki S."/>
            <person name="Worden A.Z."/>
            <person name="Zauner S."/>
            <person name="Barry K."/>
            <person name="Bell C."/>
            <person name="Bharti A.K."/>
            <person name="Crow J.A."/>
            <person name="Grimwood J."/>
            <person name="Kramer R."/>
            <person name="Lindquist E."/>
            <person name="Lucas S."/>
            <person name="Salamov A."/>
            <person name="McFadden G.I."/>
            <person name="Lane C.E."/>
            <person name="Keeling P.J."/>
            <person name="Gray M.W."/>
            <person name="Grigoriev I.V."/>
            <person name="Archibald J.M."/>
        </authorList>
    </citation>
    <scope>NUCLEOTIDE SEQUENCE</scope>
    <source>
        <strain evidence="14">CCMP2712</strain>
    </source>
</reference>
<dbReference type="STRING" id="905079.L1IZP2"/>
<sequence length="658" mass="72921">MSNGSENHPSAGSLVGGPTPSPAIAKKVKKVVELRLDAPELSAALDQLTEFYGANTLENRRNLKSCIEKRGIDVNHQFINCFEDVMKKLDHVENYVMKLSDCSQRMQQRLHTAQTTTAQVLKLTEQLQKKEHTAEAHKNLVLAFLDRFRLKPSEMQLLQTGEVSDPFLEVLDRVGQIQSESKQLLRVHHKTALMDIVDEAASLQEKGFDRLYRWLQKELSNVQGDSSDVPLLVKKGLKTLRSRSALYKVCLEDLAVSRRQALHKRFVAALSRGGPGGTPKPIEIHAHDPLRYIGDMLAWVHQALASERELLASLFIATRPDSSEPSKMNSVTARVEEDKVLAGVLDGVSSTVQARVEAVLQSQSSAVLIFKLGNLLLFYLHTIGGLLPDGASLTSTIQGCHKLAGKLFMELLTASSQRLYKQPPPCPSTLAPHNDILAALEELKEVMSSFDASLIPARLRENYFKPVVEEGVEPLIGACALSANAITPAEGSIYLVNCLLAIQTLLQRYDFCAWRIPRLQNQIAQALEQGIKEQVLIIMRQCNLDDKMYSVRSWKSEQRGEGMESLSGMVGMDPLALSISLKQFYGVVLTSSLEYRYVDRLSTSSIRSSARSKVAAGITQSYKELYDAIISPESGYREPHAILLHGPQQIESLLMGSV</sequence>
<evidence type="ECO:0000256" key="5">
    <source>
        <dbReference type="ARBA" id="ARBA00022927"/>
    </source>
</evidence>
<reference evidence="12 14" key="1">
    <citation type="journal article" date="2012" name="Nature">
        <title>Algal genomes reveal evolutionary mosaicism and the fate of nucleomorphs.</title>
        <authorList>
            <consortium name="DOE Joint Genome Institute"/>
            <person name="Curtis B.A."/>
            <person name="Tanifuji G."/>
            <person name="Burki F."/>
            <person name="Gruber A."/>
            <person name="Irimia M."/>
            <person name="Maruyama S."/>
            <person name="Arias M.C."/>
            <person name="Ball S.G."/>
            <person name="Gile G.H."/>
            <person name="Hirakawa Y."/>
            <person name="Hopkins J.F."/>
            <person name="Kuo A."/>
            <person name="Rensing S.A."/>
            <person name="Schmutz J."/>
            <person name="Symeonidi A."/>
            <person name="Elias M."/>
            <person name="Eveleigh R.J."/>
            <person name="Herman E.K."/>
            <person name="Klute M.J."/>
            <person name="Nakayama T."/>
            <person name="Obornik M."/>
            <person name="Reyes-Prieto A."/>
            <person name="Armbrust E.V."/>
            <person name="Aves S.J."/>
            <person name="Beiko R.G."/>
            <person name="Coutinho P."/>
            <person name="Dacks J.B."/>
            <person name="Durnford D.G."/>
            <person name="Fast N.M."/>
            <person name="Green B.R."/>
            <person name="Grisdale C.J."/>
            <person name="Hempel F."/>
            <person name="Henrissat B."/>
            <person name="Hoppner M.P."/>
            <person name="Ishida K."/>
            <person name="Kim E."/>
            <person name="Koreny L."/>
            <person name="Kroth P.G."/>
            <person name="Liu Y."/>
            <person name="Malik S.B."/>
            <person name="Maier U.G."/>
            <person name="McRose D."/>
            <person name="Mock T."/>
            <person name="Neilson J.A."/>
            <person name="Onodera N.T."/>
            <person name="Poole A.M."/>
            <person name="Pritham E.J."/>
            <person name="Richards T.A."/>
            <person name="Rocap G."/>
            <person name="Roy S.W."/>
            <person name="Sarai C."/>
            <person name="Schaack S."/>
            <person name="Shirato S."/>
            <person name="Slamovits C.H."/>
            <person name="Spencer D.F."/>
            <person name="Suzuki S."/>
            <person name="Worden A.Z."/>
            <person name="Zauner S."/>
            <person name="Barry K."/>
            <person name="Bell C."/>
            <person name="Bharti A.K."/>
            <person name="Crow J.A."/>
            <person name="Grimwood J."/>
            <person name="Kramer R."/>
            <person name="Lindquist E."/>
            <person name="Lucas S."/>
            <person name="Salamov A."/>
            <person name="McFadden G.I."/>
            <person name="Lane C.E."/>
            <person name="Keeling P.J."/>
            <person name="Gray M.W."/>
            <person name="Grigoriev I.V."/>
            <person name="Archibald J.M."/>
        </authorList>
    </citation>
    <scope>NUCLEOTIDE SEQUENCE</scope>
    <source>
        <strain evidence="12 14">CCMP2712</strain>
    </source>
</reference>
<evidence type="ECO:0000259" key="11">
    <source>
        <dbReference type="Pfam" id="PF20653"/>
    </source>
</evidence>
<comment type="similarity">
    <text evidence="2 9">Belongs to the COG6 family.</text>
</comment>
<dbReference type="GO" id="GO:0017119">
    <property type="term" value="C:Golgi transport complex"/>
    <property type="evidence" value="ECO:0007669"/>
    <property type="project" value="UniProtKB-UniRule"/>
</dbReference>
<keyword evidence="7 9" id="KW-0472">Membrane</keyword>
<evidence type="ECO:0000256" key="3">
    <source>
        <dbReference type="ARBA" id="ARBA00020973"/>
    </source>
</evidence>
<dbReference type="AlphaFoldDB" id="L1IZP2"/>
<evidence type="ECO:0000256" key="4">
    <source>
        <dbReference type="ARBA" id="ARBA00022448"/>
    </source>
</evidence>
<accession>L1IZP2</accession>
<organism evidence="12">
    <name type="scientific">Guillardia theta (strain CCMP2712)</name>
    <name type="common">Cryptophyte</name>
    <dbReference type="NCBI Taxonomy" id="905079"/>
    <lineage>
        <taxon>Eukaryota</taxon>
        <taxon>Cryptophyceae</taxon>
        <taxon>Pyrenomonadales</taxon>
        <taxon>Geminigeraceae</taxon>
        <taxon>Guillardia</taxon>
    </lineage>
</organism>
<evidence type="ECO:0000256" key="1">
    <source>
        <dbReference type="ARBA" id="ARBA00004395"/>
    </source>
</evidence>
<dbReference type="InterPro" id="IPR010490">
    <property type="entry name" value="COG6"/>
</dbReference>
<comment type="subcellular location">
    <subcellularLocation>
        <location evidence="1 9">Golgi apparatus membrane</location>
        <topology evidence="1 9">Peripheral membrane protein</topology>
    </subcellularLocation>
</comment>
<dbReference type="OMA" id="HSCLDFF"/>
<reference evidence="13" key="3">
    <citation type="submission" date="2015-06" db="UniProtKB">
        <authorList>
            <consortium name="EnsemblProtists"/>
        </authorList>
    </citation>
    <scope>IDENTIFICATION</scope>
</reference>
<feature type="domain" description="Conserved oligomeric complex COG6 N-terminal" evidence="10">
    <location>
        <begin position="48"/>
        <end position="160"/>
    </location>
</feature>
<dbReference type="GeneID" id="17298284"/>
<gene>
    <name evidence="12" type="primary">COG6</name>
    <name evidence="12" type="ORF">GUITHDRAFT_112274</name>
</gene>
<dbReference type="GO" id="GO:0006891">
    <property type="term" value="P:intra-Golgi vesicle-mediated transport"/>
    <property type="evidence" value="ECO:0007669"/>
    <property type="project" value="UniProtKB-UniRule"/>
</dbReference>
<dbReference type="Proteomes" id="UP000011087">
    <property type="component" value="Unassembled WGS sequence"/>
</dbReference>
<dbReference type="HOGENOM" id="CLU_011361_3_0_1"/>
<dbReference type="RefSeq" id="XP_005828542.1">
    <property type="nucleotide sequence ID" value="XM_005828485.1"/>
</dbReference>
<evidence type="ECO:0000256" key="9">
    <source>
        <dbReference type="RuleBase" id="RU365075"/>
    </source>
</evidence>
<dbReference type="Pfam" id="PF20653">
    <property type="entry name" value="COG6_C"/>
    <property type="match status" value="1"/>
</dbReference>
<proteinExistence type="inferred from homology"/>
<name>L1IZP2_GUITC</name>
<evidence type="ECO:0000256" key="8">
    <source>
        <dbReference type="ARBA" id="ARBA00031348"/>
    </source>
</evidence>
<evidence type="ECO:0000256" key="6">
    <source>
        <dbReference type="ARBA" id="ARBA00023034"/>
    </source>
</evidence>
<dbReference type="PaxDb" id="55529-EKX41562"/>
<keyword evidence="4 9" id="KW-0813">Transport</keyword>
<dbReference type="GO" id="GO:0015031">
    <property type="term" value="P:protein transport"/>
    <property type="evidence" value="ECO:0007669"/>
    <property type="project" value="UniProtKB-KW"/>
</dbReference>
<dbReference type="KEGG" id="gtt:GUITHDRAFT_112274"/>
<evidence type="ECO:0000313" key="12">
    <source>
        <dbReference type="EMBL" id="EKX41562.1"/>
    </source>
</evidence>
<dbReference type="GO" id="GO:0000139">
    <property type="term" value="C:Golgi membrane"/>
    <property type="evidence" value="ECO:0007669"/>
    <property type="project" value="UniProtKB-SubCell"/>
</dbReference>
<dbReference type="Pfam" id="PF06419">
    <property type="entry name" value="COG6_N"/>
    <property type="match status" value="1"/>
</dbReference>
<keyword evidence="6 9" id="KW-0333">Golgi apparatus</keyword>
<evidence type="ECO:0000259" key="10">
    <source>
        <dbReference type="Pfam" id="PF06419"/>
    </source>
</evidence>
<dbReference type="EnsemblProtists" id="EKX41562">
    <property type="protein sequence ID" value="EKX41562"/>
    <property type="gene ID" value="GUITHDRAFT_112274"/>
</dbReference>
<evidence type="ECO:0000313" key="13">
    <source>
        <dbReference type="EnsemblProtists" id="EKX41562"/>
    </source>
</evidence>
<evidence type="ECO:0000256" key="7">
    <source>
        <dbReference type="ARBA" id="ARBA00023136"/>
    </source>
</evidence>
<comment type="function">
    <text evidence="9">Required for normal Golgi function.</text>
</comment>
<comment type="subunit">
    <text evidence="9">Component of the conserved oligomeric Golgi complex.</text>
</comment>
<dbReference type="eggNOG" id="KOG3758">
    <property type="taxonomic scope" value="Eukaryota"/>
</dbReference>
<protein>
    <recommendedName>
        <fullName evidence="3 9">Conserved oligomeric Golgi complex subunit 6</fullName>
        <shortName evidence="9">COG complex subunit 6</shortName>
    </recommendedName>
    <alternativeName>
        <fullName evidence="8 9">Component of oligomeric Golgi complex 6</fullName>
    </alternativeName>
</protein>
<dbReference type="PANTHER" id="PTHR21506:SF0">
    <property type="entry name" value="CONSERVED OLIGOMERIC GOLGI COMPLEX SUBUNIT 6"/>
    <property type="match status" value="1"/>
</dbReference>
<dbReference type="OrthoDB" id="272987at2759"/>
<keyword evidence="5 9" id="KW-0653">Protein transport</keyword>
<dbReference type="EMBL" id="JH993022">
    <property type="protein sequence ID" value="EKX41562.1"/>
    <property type="molecule type" value="Genomic_DNA"/>
</dbReference>
<dbReference type="InterPro" id="IPR048368">
    <property type="entry name" value="COG6_N"/>
</dbReference>
<dbReference type="SMART" id="SM01087">
    <property type="entry name" value="COG6"/>
    <property type="match status" value="1"/>
</dbReference>
<keyword evidence="14" id="KW-1185">Reference proteome</keyword>
<evidence type="ECO:0000313" key="14">
    <source>
        <dbReference type="Proteomes" id="UP000011087"/>
    </source>
</evidence>